<gene>
    <name evidence="3" type="ORF">TrLO_g13200</name>
</gene>
<dbReference type="InterPro" id="IPR018490">
    <property type="entry name" value="cNMP-bd_dom_sf"/>
</dbReference>
<accession>A0A9W7CET4</accession>
<comment type="caution">
    <text evidence="3">The sequence shown here is derived from an EMBL/GenBank/DDBJ whole genome shotgun (WGS) entry which is preliminary data.</text>
</comment>
<dbReference type="CDD" id="cd00038">
    <property type="entry name" value="CAP_ED"/>
    <property type="match status" value="2"/>
</dbReference>
<feature type="compositionally biased region" description="Basic and acidic residues" evidence="1">
    <location>
        <begin position="1"/>
        <end position="10"/>
    </location>
</feature>
<feature type="domain" description="Cyclic nucleotide-binding" evidence="2">
    <location>
        <begin position="483"/>
        <end position="602"/>
    </location>
</feature>
<feature type="compositionally biased region" description="Basic and acidic residues" evidence="1">
    <location>
        <begin position="99"/>
        <end position="148"/>
    </location>
</feature>
<reference evidence="4" key="1">
    <citation type="journal article" date="2023" name="Commun. Biol.">
        <title>Genome analysis of Parmales, the sister group of diatoms, reveals the evolutionary specialization of diatoms from phago-mixotrophs to photoautotrophs.</title>
        <authorList>
            <person name="Ban H."/>
            <person name="Sato S."/>
            <person name="Yoshikawa S."/>
            <person name="Yamada K."/>
            <person name="Nakamura Y."/>
            <person name="Ichinomiya M."/>
            <person name="Sato N."/>
            <person name="Blanc-Mathieu R."/>
            <person name="Endo H."/>
            <person name="Kuwata A."/>
            <person name="Ogata H."/>
        </authorList>
    </citation>
    <scope>NUCLEOTIDE SEQUENCE [LARGE SCALE GENOMIC DNA]</scope>
    <source>
        <strain evidence="4">NIES 3700</strain>
    </source>
</reference>
<proteinExistence type="predicted"/>
<feature type="region of interest" description="Disordered" evidence="1">
    <location>
        <begin position="99"/>
        <end position="151"/>
    </location>
</feature>
<dbReference type="PANTHER" id="PTHR23011:SF28">
    <property type="entry name" value="CYCLIC NUCLEOTIDE-BINDING DOMAIN CONTAINING PROTEIN"/>
    <property type="match status" value="1"/>
</dbReference>
<feature type="compositionally biased region" description="Basic and acidic residues" evidence="1">
    <location>
        <begin position="231"/>
        <end position="243"/>
    </location>
</feature>
<feature type="domain" description="Cyclic nucleotide-binding" evidence="2">
    <location>
        <begin position="605"/>
        <end position="678"/>
    </location>
</feature>
<feature type="region of interest" description="Disordered" evidence="1">
    <location>
        <begin position="184"/>
        <end position="319"/>
    </location>
</feature>
<organism evidence="3 4">
    <name type="scientific">Triparma laevis f. longispina</name>
    <dbReference type="NCBI Taxonomy" id="1714387"/>
    <lineage>
        <taxon>Eukaryota</taxon>
        <taxon>Sar</taxon>
        <taxon>Stramenopiles</taxon>
        <taxon>Ochrophyta</taxon>
        <taxon>Bolidophyceae</taxon>
        <taxon>Parmales</taxon>
        <taxon>Triparmaceae</taxon>
        <taxon>Triparma</taxon>
    </lineage>
</organism>
<feature type="compositionally biased region" description="Acidic residues" evidence="1">
    <location>
        <begin position="216"/>
        <end position="230"/>
    </location>
</feature>
<evidence type="ECO:0000313" key="4">
    <source>
        <dbReference type="Proteomes" id="UP001165122"/>
    </source>
</evidence>
<dbReference type="SMART" id="SM00100">
    <property type="entry name" value="cNMP"/>
    <property type="match status" value="2"/>
</dbReference>
<dbReference type="Proteomes" id="UP001165122">
    <property type="component" value="Unassembled WGS sequence"/>
</dbReference>
<dbReference type="Pfam" id="PF00027">
    <property type="entry name" value="cNMP_binding"/>
    <property type="match status" value="1"/>
</dbReference>
<protein>
    <recommendedName>
        <fullName evidence="2">Cyclic nucleotide-binding domain-containing protein</fullName>
    </recommendedName>
</protein>
<name>A0A9W7CET4_9STRA</name>
<feature type="compositionally biased region" description="Acidic residues" evidence="1">
    <location>
        <begin position="293"/>
        <end position="311"/>
    </location>
</feature>
<keyword evidence="4" id="KW-1185">Reference proteome</keyword>
<dbReference type="InterPro" id="IPR000595">
    <property type="entry name" value="cNMP-bd_dom"/>
</dbReference>
<evidence type="ECO:0000256" key="1">
    <source>
        <dbReference type="SAM" id="MobiDB-lite"/>
    </source>
</evidence>
<evidence type="ECO:0000313" key="3">
    <source>
        <dbReference type="EMBL" id="GMI06987.1"/>
    </source>
</evidence>
<feature type="region of interest" description="Disordered" evidence="1">
    <location>
        <begin position="1"/>
        <end position="67"/>
    </location>
</feature>
<feature type="compositionally biased region" description="Basic and acidic residues" evidence="1">
    <location>
        <begin position="267"/>
        <end position="292"/>
    </location>
</feature>
<dbReference type="OrthoDB" id="417078at2759"/>
<dbReference type="PROSITE" id="PS50042">
    <property type="entry name" value="CNMP_BINDING_3"/>
    <property type="match status" value="2"/>
</dbReference>
<dbReference type="InterPro" id="IPR014710">
    <property type="entry name" value="RmlC-like_jellyroll"/>
</dbReference>
<dbReference type="EMBL" id="BRXW01000107">
    <property type="protein sequence ID" value="GMI06987.1"/>
    <property type="molecule type" value="Genomic_DNA"/>
</dbReference>
<dbReference type="Gene3D" id="2.60.120.10">
    <property type="entry name" value="Jelly Rolls"/>
    <property type="match status" value="2"/>
</dbReference>
<dbReference type="SUPFAM" id="SSF51206">
    <property type="entry name" value="cAMP-binding domain-like"/>
    <property type="match status" value="2"/>
</dbReference>
<evidence type="ECO:0000259" key="2">
    <source>
        <dbReference type="PROSITE" id="PS50042"/>
    </source>
</evidence>
<sequence>MPSRPTERRKTGQLISPGLMHRQRGLMSIREMNTGEGEGEGEGSDSDSASLKSSDDEDLTTGRNPNSLDAIDAIAKMSMQGAHANSPVQKFGRKAKIDKFGSFDENDGVGKEEVEEKKGEEKKEEVKEEVKEKEKEEPKTEMDKDKPEMWNIDGTEMDLNAKYKTGGQLWYLQDRALGAIKAGEEIAGEPMSEHAKTREAERREECGVELKKGDGDGDGDGGDNDEDENNGEEKLETTSEVETKPNPTNPNKPPPFERKGSIRLRSVRRESLDNNENEKLMAKRASQEHGDDSDSDGSDDSSNNGEEEEEGGGERRRSISSGAAEVFRKNSYAQAIDTFHLSKYYKEAMARAQEKGGEAAKTWTPKQRWLNAIHTVLRGVRAVNAFLPQAYKKRKDEKKAAEKKKDAWHSVKKTAVQQAVQNRMAMEFKVDSVENTKSVGFAFGKSADRQLFENCLNILKMEHKKRSRPDVVMLLSLLKGNAFFSKLEYEVKLELASVMNLSNFKEGQNVFKQGDVGNLFFIVLQGEVDVFVTHMGIQFKACTYNVGGSFGERALLTSEPRAATCTCTEDSDFLVIGRRDYLRVLRDVHERESLQKIQFLKTVRYFDMLPGYICEEIAQKFQKKRYGRNEIIIREGDKHTHLHIIRTGESRVLKKVKLGGETVHLETRHLSSRDFFGQEDKSVNQFSVLSLSFAEVYSCHVNDLKNIERPELHRCIQDMKAFALKFDHYNNEETLKEVFKKQNRWEERKSAVMKDLMEYRKSGGGGVERK</sequence>
<dbReference type="AlphaFoldDB" id="A0A9W7CET4"/>
<dbReference type="PANTHER" id="PTHR23011">
    <property type="entry name" value="CYCLIC NUCLEOTIDE-BINDING DOMAIN CONTAINING PROTEIN"/>
    <property type="match status" value="1"/>
</dbReference>
<feature type="compositionally biased region" description="Basic and acidic residues" evidence="1">
    <location>
        <begin position="191"/>
        <end position="215"/>
    </location>
</feature>
<dbReference type="PRINTS" id="PR00103">
    <property type="entry name" value="CAMPKINASE"/>
</dbReference>